<dbReference type="CDD" id="cd03801">
    <property type="entry name" value="GT4_PimA-like"/>
    <property type="match status" value="1"/>
</dbReference>
<dbReference type="Pfam" id="PF13439">
    <property type="entry name" value="Glyco_transf_4"/>
    <property type="match status" value="1"/>
</dbReference>
<dbReference type="Proteomes" id="UP001196980">
    <property type="component" value="Unassembled WGS sequence"/>
</dbReference>
<gene>
    <name evidence="3" type="ORF">HWQ67_12740</name>
</gene>
<dbReference type="InterPro" id="IPR001296">
    <property type="entry name" value="Glyco_trans_1"/>
</dbReference>
<organism evidence="3 4">
    <name type="scientific">Candidatus Magnetobacterium casense</name>
    <dbReference type="NCBI Taxonomy" id="1455061"/>
    <lineage>
        <taxon>Bacteria</taxon>
        <taxon>Pseudomonadati</taxon>
        <taxon>Nitrospirota</taxon>
        <taxon>Thermodesulfovibrionia</taxon>
        <taxon>Thermodesulfovibrionales</taxon>
        <taxon>Candidatus Magnetobacteriaceae</taxon>
        <taxon>Candidatus Magnetobacterium</taxon>
    </lineage>
</organism>
<comment type="caution">
    <text evidence="3">The sequence shown here is derived from an EMBL/GenBank/DDBJ whole genome shotgun (WGS) entry which is preliminary data.</text>
</comment>
<feature type="domain" description="Glycosyl transferase family 1" evidence="1">
    <location>
        <begin position="156"/>
        <end position="318"/>
    </location>
</feature>
<evidence type="ECO:0000259" key="2">
    <source>
        <dbReference type="Pfam" id="PF13439"/>
    </source>
</evidence>
<dbReference type="Pfam" id="PF00534">
    <property type="entry name" value="Glycos_transf_1"/>
    <property type="match status" value="1"/>
</dbReference>
<accession>A0ABS6S203</accession>
<dbReference type="PANTHER" id="PTHR45947">
    <property type="entry name" value="SULFOQUINOVOSYL TRANSFERASE SQD2"/>
    <property type="match status" value="1"/>
</dbReference>
<dbReference type="PANTHER" id="PTHR45947:SF3">
    <property type="entry name" value="SULFOQUINOVOSYL TRANSFERASE SQD2"/>
    <property type="match status" value="1"/>
</dbReference>
<evidence type="ECO:0000259" key="1">
    <source>
        <dbReference type="Pfam" id="PF00534"/>
    </source>
</evidence>
<reference evidence="3 4" key="1">
    <citation type="journal article" date="2020" name="J Geophys Res Biogeosci">
        <title>Magnetotaxis as an Adaptation to Enable Bacterial Shuttling of Microbial Sulfur and Sulfur Cycling Across Aquatic Oxic#Anoxic Interfaces.</title>
        <authorList>
            <person name="Li J."/>
            <person name="Liu P."/>
            <person name="Wang J."/>
            <person name="Roberts A.P."/>
            <person name="Pan Y."/>
        </authorList>
    </citation>
    <scope>NUCLEOTIDE SEQUENCE [LARGE SCALE GENOMIC DNA]</scope>
    <source>
        <strain evidence="3 4">MYR-1_YQ</strain>
    </source>
</reference>
<proteinExistence type="predicted"/>
<dbReference type="InterPro" id="IPR028098">
    <property type="entry name" value="Glyco_trans_4-like_N"/>
</dbReference>
<evidence type="ECO:0000313" key="3">
    <source>
        <dbReference type="EMBL" id="MBV6342453.1"/>
    </source>
</evidence>
<sequence>MLAEAHALIRRGHYACIVCREHARIREEARKKDIDTYTLPLRSNYDLVSIWKLCQFIKGQHFDVVNTHSGKDSWIGGIAARMAKTPVLVRTRHLDIRLKRNIVNFIHYLPDTYITCGLNMRDNLIKNCGFPPERVVSIPTGIDERFLDTPRQPQARTEYDLDANAVVISNVGILRTVKGQEVTLQAFKRVLEALPHARCLLVGDGPGRNRLENVAKTLGISEHVIFTGYVEDVARIYSFSDVCVLSSFSEGVPQSVLQAMAVGVPVVATRVGGVPEVVVHEETGLLVDSGDHEAIAAQILRLVNDPALVIKLTKNARTFVLKDHCLEAMVSKIEHLYMTLLQRKTGNQNEDSIYPKDL</sequence>
<protein>
    <submittedName>
        <fullName evidence="3">Glycosyltransferase family 4 protein</fullName>
    </submittedName>
</protein>
<keyword evidence="4" id="KW-1185">Reference proteome</keyword>
<dbReference type="InterPro" id="IPR050194">
    <property type="entry name" value="Glycosyltransferase_grp1"/>
</dbReference>
<name>A0ABS6S203_9BACT</name>
<evidence type="ECO:0000313" key="4">
    <source>
        <dbReference type="Proteomes" id="UP001196980"/>
    </source>
</evidence>
<dbReference type="EMBL" id="JABXWD010000259">
    <property type="protein sequence ID" value="MBV6342453.1"/>
    <property type="molecule type" value="Genomic_DNA"/>
</dbReference>
<feature type="domain" description="Glycosyltransferase subfamily 4-like N-terminal" evidence="2">
    <location>
        <begin position="5"/>
        <end position="144"/>
    </location>
</feature>